<dbReference type="InterPro" id="IPR015867">
    <property type="entry name" value="N-reg_PII/ATP_PRibTrfase_C"/>
</dbReference>
<dbReference type="PROSITE" id="PS51343">
    <property type="entry name" value="PII_GLNB_DOM"/>
    <property type="match status" value="1"/>
</dbReference>
<protein>
    <submittedName>
        <fullName evidence="5">P-II family nitrogen regulator</fullName>
    </submittedName>
</protein>
<dbReference type="InterPro" id="IPR011322">
    <property type="entry name" value="N-reg_PII-like_a/b"/>
</dbReference>
<evidence type="ECO:0000256" key="3">
    <source>
        <dbReference type="ARBA" id="ARBA00023163"/>
    </source>
</evidence>
<comment type="function">
    <text evidence="1">Could be involved in the regulation of nitrogen fixation.</text>
</comment>
<dbReference type="Gene3D" id="3.30.70.120">
    <property type="match status" value="1"/>
</dbReference>
<evidence type="ECO:0000256" key="4">
    <source>
        <dbReference type="ARBA" id="ARBA00023231"/>
    </source>
</evidence>
<evidence type="ECO:0000256" key="2">
    <source>
        <dbReference type="ARBA" id="ARBA00023015"/>
    </source>
</evidence>
<dbReference type="Proteomes" id="UP001546774">
    <property type="component" value="Unassembled WGS sequence"/>
</dbReference>
<organism evidence="5 6">
    <name type="scientific">Lachnospira intestinalis</name>
    <dbReference type="NCBI Taxonomy" id="3133158"/>
    <lineage>
        <taxon>Bacteria</taxon>
        <taxon>Bacillati</taxon>
        <taxon>Bacillota</taxon>
        <taxon>Clostridia</taxon>
        <taxon>Lachnospirales</taxon>
        <taxon>Lachnospiraceae</taxon>
        <taxon>Lachnospira</taxon>
    </lineage>
</organism>
<keyword evidence="6" id="KW-1185">Reference proteome</keyword>
<evidence type="ECO:0000313" key="6">
    <source>
        <dbReference type="Proteomes" id="UP001546774"/>
    </source>
</evidence>
<keyword evidence="3" id="KW-0804">Transcription</keyword>
<evidence type="ECO:0000256" key="1">
    <source>
        <dbReference type="ARBA" id="ARBA00002440"/>
    </source>
</evidence>
<accession>A0ABV1H6F0</accession>
<proteinExistence type="predicted"/>
<name>A0ABV1H6F0_9FIRM</name>
<dbReference type="InterPro" id="IPR002187">
    <property type="entry name" value="N-reg_PII"/>
</dbReference>
<comment type="caution">
    <text evidence="5">The sequence shown here is derived from an EMBL/GenBank/DDBJ whole genome shotgun (WGS) entry which is preliminary data.</text>
</comment>
<gene>
    <name evidence="5" type="ORF">WMO37_06755</name>
</gene>
<dbReference type="PANTHER" id="PTHR30115">
    <property type="entry name" value="NITROGEN REGULATORY PROTEIN P-II"/>
    <property type="match status" value="1"/>
</dbReference>
<dbReference type="Pfam" id="PF00543">
    <property type="entry name" value="P-II"/>
    <property type="match status" value="1"/>
</dbReference>
<keyword evidence="2" id="KW-0805">Transcription regulation</keyword>
<dbReference type="EMBL" id="JBBMFS010000004">
    <property type="protein sequence ID" value="MEQ2554722.1"/>
    <property type="molecule type" value="Genomic_DNA"/>
</dbReference>
<dbReference type="SUPFAM" id="SSF54913">
    <property type="entry name" value="GlnB-like"/>
    <property type="match status" value="1"/>
</dbReference>
<keyword evidence="4" id="KW-0535">Nitrogen fixation</keyword>
<dbReference type="InterPro" id="IPR017918">
    <property type="entry name" value="N-reg_PII_CS"/>
</dbReference>
<sequence>MKMIYAIVRPEKVYDEMSKNMLMIVCDDDDKNEIIDIIMDTAQTGESGNSGDGRIFVLPVEESYTISSQSKDD</sequence>
<dbReference type="PROSITE" id="PS00638">
    <property type="entry name" value="PII_GLNB_CTER"/>
    <property type="match status" value="1"/>
</dbReference>
<reference evidence="5" key="1">
    <citation type="submission" date="2024-03" db="EMBL/GenBank/DDBJ databases">
        <title>Human intestinal bacterial collection.</title>
        <authorList>
            <person name="Pauvert C."/>
            <person name="Hitch T.C.A."/>
            <person name="Clavel T."/>
        </authorList>
    </citation>
    <scope>NUCLEOTIDE SEQUENCE [LARGE SCALE GENOMIC DNA]</scope>
    <source>
        <strain evidence="5">CLA-AA-H89B</strain>
    </source>
</reference>
<evidence type="ECO:0000313" key="5">
    <source>
        <dbReference type="EMBL" id="MEQ2554722.1"/>
    </source>
</evidence>
<dbReference type="SMART" id="SM00938">
    <property type="entry name" value="P-II"/>
    <property type="match status" value="1"/>
</dbReference>
<dbReference type="PANTHER" id="PTHR30115:SF13">
    <property type="entry name" value="PII-LIKE PROTEIN GLNBI"/>
    <property type="match status" value="1"/>
</dbReference>